<evidence type="ECO:0000313" key="1">
    <source>
        <dbReference type="EMBL" id="EMO40629.1"/>
    </source>
</evidence>
<reference evidence="1 2" key="1">
    <citation type="submission" date="2013-01" db="EMBL/GenBank/DDBJ databases">
        <authorList>
            <person name="Harkins D.M."/>
            <person name="Durkin A.S."/>
            <person name="Brinkac L.M."/>
            <person name="Haft D.H."/>
            <person name="Selengut J.D."/>
            <person name="Sanka R."/>
            <person name="DePew J."/>
            <person name="Purushe J."/>
            <person name="Matthias M.A."/>
            <person name="Vinetz J.M."/>
            <person name="Sutton G.G."/>
            <person name="Nierman W.C."/>
            <person name="Fouts D.E."/>
        </authorList>
    </citation>
    <scope>NUCLEOTIDE SEQUENCE [LARGE SCALE GENOMIC DNA]</scope>
    <source>
        <strain evidence="1 2">ZUN142</strain>
    </source>
</reference>
<proteinExistence type="predicted"/>
<gene>
    <name evidence="1" type="ORF">LEP1GSC186_4482</name>
</gene>
<evidence type="ECO:0000313" key="2">
    <source>
        <dbReference type="Proteomes" id="UP000012153"/>
    </source>
</evidence>
<dbReference type="AlphaFoldDB" id="M6UHT3"/>
<organism evidence="1 2">
    <name type="scientific">Leptospira noguchii serovar Autumnalis str. ZUN142</name>
    <dbReference type="NCBI Taxonomy" id="1085540"/>
    <lineage>
        <taxon>Bacteria</taxon>
        <taxon>Pseudomonadati</taxon>
        <taxon>Spirochaetota</taxon>
        <taxon>Spirochaetia</taxon>
        <taxon>Leptospirales</taxon>
        <taxon>Leptospiraceae</taxon>
        <taxon>Leptospira</taxon>
    </lineage>
</organism>
<dbReference type="EMBL" id="AHOP02000030">
    <property type="protein sequence ID" value="EMO40629.1"/>
    <property type="molecule type" value="Genomic_DNA"/>
</dbReference>
<comment type="caution">
    <text evidence="1">The sequence shown here is derived from an EMBL/GenBank/DDBJ whole genome shotgun (WGS) entry which is preliminary data.</text>
</comment>
<sequence>MGKILRTCSKTLKYRSYESIFSKSNAFEICGNSCKNFYNKKILKL</sequence>
<name>M6UHT3_9LEPT</name>
<protein>
    <submittedName>
        <fullName evidence="1">Uncharacterized protein</fullName>
    </submittedName>
</protein>
<dbReference type="Proteomes" id="UP000012153">
    <property type="component" value="Unassembled WGS sequence"/>
</dbReference>
<accession>M6UHT3</accession>